<evidence type="ECO:0000256" key="1">
    <source>
        <dbReference type="SAM" id="MobiDB-lite"/>
    </source>
</evidence>
<organism evidence="2">
    <name type="scientific">Cucumis melo</name>
    <name type="common">Muskmelon</name>
    <dbReference type="NCBI Taxonomy" id="3656"/>
    <lineage>
        <taxon>Eukaryota</taxon>
        <taxon>Viridiplantae</taxon>
        <taxon>Streptophyta</taxon>
        <taxon>Embryophyta</taxon>
        <taxon>Tracheophyta</taxon>
        <taxon>Spermatophyta</taxon>
        <taxon>Magnoliopsida</taxon>
        <taxon>eudicotyledons</taxon>
        <taxon>Gunneridae</taxon>
        <taxon>Pentapetalae</taxon>
        <taxon>rosids</taxon>
        <taxon>fabids</taxon>
        <taxon>Cucurbitales</taxon>
        <taxon>Cucurbitaceae</taxon>
        <taxon>Benincaseae</taxon>
        <taxon>Cucumis</taxon>
    </lineage>
</organism>
<name>A0A9I9D3V0_CUCME</name>
<feature type="compositionally biased region" description="Basic and acidic residues" evidence="1">
    <location>
        <begin position="29"/>
        <end position="40"/>
    </location>
</feature>
<dbReference type="AlphaFoldDB" id="A0A9I9D3V0"/>
<dbReference type="Gramene" id="MELO3C012644.2.1">
    <property type="protein sequence ID" value="MELO3C012644.2.1"/>
    <property type="gene ID" value="MELO3C012644.2"/>
</dbReference>
<dbReference type="EnsemblPlants" id="MELO3C012644.2.1">
    <property type="protein sequence ID" value="MELO3C012644.2.1"/>
    <property type="gene ID" value="MELO3C012644.2"/>
</dbReference>
<evidence type="ECO:0000313" key="2">
    <source>
        <dbReference type="EnsemblPlants" id="MELO3C012644.2.1"/>
    </source>
</evidence>
<feature type="region of interest" description="Disordered" evidence="1">
    <location>
        <begin position="29"/>
        <end position="56"/>
    </location>
</feature>
<reference evidence="2" key="1">
    <citation type="submission" date="2023-03" db="UniProtKB">
        <authorList>
            <consortium name="EnsemblPlants"/>
        </authorList>
    </citation>
    <scope>IDENTIFICATION</scope>
</reference>
<proteinExistence type="predicted"/>
<sequence length="56" mass="6529">MLENYLLPQQGMCSTCPNSIRKNIDRQGKDLDKREVERQGEFQGTTKKGLHVHRED</sequence>
<accession>A0A9I9D3V0</accession>
<protein>
    <submittedName>
        <fullName evidence="2">Uncharacterized protein</fullName>
    </submittedName>
</protein>